<evidence type="ECO:0000256" key="6">
    <source>
        <dbReference type="SAM" id="Phobius"/>
    </source>
</evidence>
<organism evidence="7">
    <name type="scientific">Corethron hystrix</name>
    <dbReference type="NCBI Taxonomy" id="216773"/>
    <lineage>
        <taxon>Eukaryota</taxon>
        <taxon>Sar</taxon>
        <taxon>Stramenopiles</taxon>
        <taxon>Ochrophyta</taxon>
        <taxon>Bacillariophyta</taxon>
        <taxon>Coscinodiscophyceae</taxon>
        <taxon>Corethrophycidae</taxon>
        <taxon>Corethrales</taxon>
        <taxon>Corethraceae</taxon>
        <taxon>Corethron</taxon>
    </lineage>
</organism>
<feature type="transmembrane region" description="Helical" evidence="6">
    <location>
        <begin position="60"/>
        <end position="83"/>
    </location>
</feature>
<feature type="transmembrane region" description="Helical" evidence="6">
    <location>
        <begin position="139"/>
        <end position="159"/>
    </location>
</feature>
<proteinExistence type="predicted"/>
<keyword evidence="3 6" id="KW-1133">Transmembrane helix</keyword>
<evidence type="ECO:0000313" key="7">
    <source>
        <dbReference type="EMBL" id="CAD8876707.1"/>
    </source>
</evidence>
<protein>
    <recommendedName>
        <fullName evidence="8">Transmembrane protein 184C</fullName>
    </recommendedName>
</protein>
<accession>A0A7S1B6M0</accession>
<evidence type="ECO:0000256" key="1">
    <source>
        <dbReference type="ARBA" id="ARBA00004141"/>
    </source>
</evidence>
<evidence type="ECO:0000256" key="4">
    <source>
        <dbReference type="ARBA" id="ARBA00023136"/>
    </source>
</evidence>
<dbReference type="GO" id="GO:0016020">
    <property type="term" value="C:membrane"/>
    <property type="evidence" value="ECO:0007669"/>
    <property type="project" value="UniProtKB-SubCell"/>
</dbReference>
<dbReference type="SMART" id="SM01417">
    <property type="entry name" value="Solute_trans_a"/>
    <property type="match status" value="1"/>
</dbReference>
<dbReference type="PANTHER" id="PTHR23423">
    <property type="entry name" value="ORGANIC SOLUTE TRANSPORTER-RELATED"/>
    <property type="match status" value="1"/>
</dbReference>
<keyword evidence="2 6" id="KW-0812">Transmembrane</keyword>
<feature type="region of interest" description="Disordered" evidence="5">
    <location>
        <begin position="326"/>
        <end position="385"/>
    </location>
</feature>
<gene>
    <name evidence="7" type="ORF">CHYS00102_LOCUS3885</name>
</gene>
<name>A0A7S1B6M0_9STRA</name>
<dbReference type="AlphaFoldDB" id="A0A7S1B6M0"/>
<feature type="transmembrane region" description="Helical" evidence="6">
    <location>
        <begin position="95"/>
        <end position="119"/>
    </location>
</feature>
<feature type="region of interest" description="Disordered" evidence="5">
    <location>
        <begin position="219"/>
        <end position="277"/>
    </location>
</feature>
<evidence type="ECO:0008006" key="8">
    <source>
        <dbReference type="Google" id="ProtNLM"/>
    </source>
</evidence>
<feature type="compositionally biased region" description="Polar residues" evidence="5">
    <location>
        <begin position="200"/>
        <end position="211"/>
    </location>
</feature>
<sequence>MGQPVRRLGSKVHWTSPFLTNCKFGVLQYVLIRNVTAWITLILDSYDLYDEGNFSVRSSYFYLVFIVNLSQCWALYVLVVFYLATKNELSPINPVGKFLSVKALVFFTWWQSVFINILYQMNFIPHGGDWTSEDVAKGIQDYLICIEMFVASIIHIVVFPHTDYTLNKRIKRSKTISHKKVGRRNLGLAHFRRRRDAKHSPQSWTEGSAASSDASLSVFELDDDDPPQYPSDEAEPPERAPFGGRPPFRLGSPGTIEEGEAGAEEEATDGESDADGRPQTSIMQALIQSTLPKDVVDGTIGMVKGDFIVDQQTLLRHTATIDNQSLFSMPKKYPASSPRNGSHANDGRGPGQRKRYNRQRSNPPKLEAAFVLNSGMTDNDGHCQE</sequence>
<keyword evidence="4 6" id="KW-0472">Membrane</keyword>
<dbReference type="Pfam" id="PF03619">
    <property type="entry name" value="Solute_trans_a"/>
    <property type="match status" value="1"/>
</dbReference>
<dbReference type="EMBL" id="HBFR01005505">
    <property type="protein sequence ID" value="CAD8876707.1"/>
    <property type="molecule type" value="Transcribed_RNA"/>
</dbReference>
<evidence type="ECO:0000256" key="2">
    <source>
        <dbReference type="ARBA" id="ARBA00022692"/>
    </source>
</evidence>
<feature type="compositionally biased region" description="Acidic residues" evidence="5">
    <location>
        <begin position="257"/>
        <end position="273"/>
    </location>
</feature>
<comment type="subcellular location">
    <subcellularLocation>
        <location evidence="1">Membrane</location>
        <topology evidence="1">Multi-pass membrane protein</topology>
    </subcellularLocation>
</comment>
<feature type="region of interest" description="Disordered" evidence="5">
    <location>
        <begin position="192"/>
        <end position="211"/>
    </location>
</feature>
<evidence type="ECO:0000256" key="5">
    <source>
        <dbReference type="SAM" id="MobiDB-lite"/>
    </source>
</evidence>
<dbReference type="InterPro" id="IPR005178">
    <property type="entry name" value="Ostalpha/TMEM184C"/>
</dbReference>
<evidence type="ECO:0000256" key="3">
    <source>
        <dbReference type="ARBA" id="ARBA00022989"/>
    </source>
</evidence>
<reference evidence="7" key="1">
    <citation type="submission" date="2021-01" db="EMBL/GenBank/DDBJ databases">
        <authorList>
            <person name="Corre E."/>
            <person name="Pelletier E."/>
            <person name="Niang G."/>
            <person name="Scheremetjew M."/>
            <person name="Finn R."/>
            <person name="Kale V."/>
            <person name="Holt S."/>
            <person name="Cochrane G."/>
            <person name="Meng A."/>
            <person name="Brown T."/>
            <person name="Cohen L."/>
        </authorList>
    </citation>
    <scope>NUCLEOTIDE SEQUENCE</scope>
    <source>
        <strain evidence="7">308</strain>
    </source>
</reference>